<reference evidence="8" key="1">
    <citation type="submission" date="2022-11" db="UniProtKB">
        <authorList>
            <consortium name="WormBaseParasite"/>
        </authorList>
    </citation>
    <scope>IDENTIFICATION</scope>
</reference>
<dbReference type="GO" id="GO:0051480">
    <property type="term" value="P:regulation of cytosolic calcium ion concentration"/>
    <property type="evidence" value="ECO:0007669"/>
    <property type="project" value="TreeGrafter"/>
</dbReference>
<evidence type="ECO:0000313" key="7">
    <source>
        <dbReference type="Proteomes" id="UP000887565"/>
    </source>
</evidence>
<dbReference type="GO" id="GO:0005886">
    <property type="term" value="C:plasma membrane"/>
    <property type="evidence" value="ECO:0007669"/>
    <property type="project" value="TreeGrafter"/>
</dbReference>
<dbReference type="PANTHER" id="PTHR10117:SF54">
    <property type="entry name" value="TRANSIENT RECEPTOR POTENTIAL-GAMMA PROTEIN"/>
    <property type="match status" value="1"/>
</dbReference>
<keyword evidence="3" id="KW-0406">Ion transport</keyword>
<dbReference type="SMART" id="SM00248">
    <property type="entry name" value="ANK"/>
    <property type="match status" value="2"/>
</dbReference>
<dbReference type="Gene3D" id="1.25.40.20">
    <property type="entry name" value="Ankyrin repeat-containing domain"/>
    <property type="match status" value="1"/>
</dbReference>
<dbReference type="PROSITE" id="PS50297">
    <property type="entry name" value="ANK_REP_REGION"/>
    <property type="match status" value="2"/>
</dbReference>
<dbReference type="InterPro" id="IPR002110">
    <property type="entry name" value="Ankyrin_rpt"/>
</dbReference>
<accession>A0A915IYL6</accession>
<feature type="domain" description="Transient receptor ion channel" evidence="6">
    <location>
        <begin position="185"/>
        <end position="247"/>
    </location>
</feature>
<dbReference type="PROSITE" id="PS50088">
    <property type="entry name" value="ANK_REPEAT"/>
    <property type="match status" value="2"/>
</dbReference>
<dbReference type="SUPFAM" id="SSF48403">
    <property type="entry name" value="Ankyrin repeat"/>
    <property type="match status" value="1"/>
</dbReference>
<evidence type="ECO:0000259" key="6">
    <source>
        <dbReference type="SMART" id="SM01420"/>
    </source>
</evidence>
<evidence type="ECO:0000256" key="2">
    <source>
        <dbReference type="ARBA" id="ARBA00022737"/>
    </source>
</evidence>
<evidence type="ECO:0000313" key="8">
    <source>
        <dbReference type="WBParaSite" id="nRc.2.0.1.t18822-RA"/>
    </source>
</evidence>
<dbReference type="OMA" id="EVFNINC"/>
<evidence type="ECO:0000256" key="4">
    <source>
        <dbReference type="ARBA" id="ARBA00023303"/>
    </source>
</evidence>
<keyword evidence="4" id="KW-0407">Ion channel</keyword>
<dbReference type="InterPro" id="IPR036770">
    <property type="entry name" value="Ankyrin_rpt-contain_sf"/>
</dbReference>
<dbReference type="InterPro" id="IPR002153">
    <property type="entry name" value="TRPC_channel"/>
</dbReference>
<dbReference type="Pfam" id="PF12796">
    <property type="entry name" value="Ank_2"/>
    <property type="match status" value="1"/>
</dbReference>
<proteinExistence type="predicted"/>
<dbReference type="AlphaFoldDB" id="A0A915IYL6"/>
<dbReference type="Pfam" id="PF00023">
    <property type="entry name" value="Ank"/>
    <property type="match status" value="1"/>
</dbReference>
<organism evidence="7 8">
    <name type="scientific">Romanomermis culicivorax</name>
    <name type="common">Nematode worm</name>
    <dbReference type="NCBI Taxonomy" id="13658"/>
    <lineage>
        <taxon>Eukaryota</taxon>
        <taxon>Metazoa</taxon>
        <taxon>Ecdysozoa</taxon>
        <taxon>Nematoda</taxon>
        <taxon>Enoplea</taxon>
        <taxon>Dorylaimia</taxon>
        <taxon>Mermithida</taxon>
        <taxon>Mermithoidea</taxon>
        <taxon>Mermithidae</taxon>
        <taxon>Romanomermis</taxon>
    </lineage>
</organism>
<dbReference type="GO" id="GO:0070679">
    <property type="term" value="F:inositol 1,4,5 trisphosphate binding"/>
    <property type="evidence" value="ECO:0007669"/>
    <property type="project" value="TreeGrafter"/>
</dbReference>
<protein>
    <submittedName>
        <fullName evidence="8">Transient receptor ion channel domain-containing protein</fullName>
    </submittedName>
</protein>
<keyword evidence="1" id="KW-0813">Transport</keyword>
<evidence type="ECO:0000256" key="3">
    <source>
        <dbReference type="ARBA" id="ARBA00023065"/>
    </source>
</evidence>
<keyword evidence="5" id="KW-0040">ANK repeat</keyword>
<dbReference type="Proteomes" id="UP000887565">
    <property type="component" value="Unplaced"/>
</dbReference>
<dbReference type="InterPro" id="IPR013555">
    <property type="entry name" value="TRP_dom"/>
</dbReference>
<dbReference type="GO" id="GO:0015279">
    <property type="term" value="F:store-operated calcium channel activity"/>
    <property type="evidence" value="ECO:0007669"/>
    <property type="project" value="TreeGrafter"/>
</dbReference>
<dbReference type="WBParaSite" id="nRc.2.0.1.t18822-RA">
    <property type="protein sequence ID" value="nRc.2.0.1.t18822-RA"/>
    <property type="gene ID" value="nRc.2.0.1.g18822"/>
</dbReference>
<dbReference type="PANTHER" id="PTHR10117">
    <property type="entry name" value="TRANSIENT RECEPTOR POTENTIAL CHANNEL"/>
    <property type="match status" value="1"/>
</dbReference>
<feature type="repeat" description="ANK" evidence="5">
    <location>
        <begin position="77"/>
        <end position="104"/>
    </location>
</feature>
<evidence type="ECO:0000256" key="5">
    <source>
        <dbReference type="PROSITE-ProRule" id="PRU00023"/>
    </source>
</evidence>
<dbReference type="GO" id="GO:0034703">
    <property type="term" value="C:cation channel complex"/>
    <property type="evidence" value="ECO:0007669"/>
    <property type="project" value="TreeGrafter"/>
</dbReference>
<sequence>MTRKRILEYLQTHKRMQRMSNSFNFFDLRNLERELNLLEKQFLLACERGDLASVRHYLTLAASSRAEPFNMNCVDPLGRTALMIAIENENSEIIELLLDFNAEIGDALLHAISEENVEAVELILSHLEKMDRFDAENQGVVINENSTFTPDITPIILAAHRDNYEIIKLLLDRGASISHPHDVRCDCKDCIQASSEDSLRLSRSRINAYRALASPSLICLSARDPILYAFELSWELKRLSTIENEFKTEYQELSQKCQTFAVNLLDQTRGSKELEIILNQETSDRWPVKERAPGERMQLARLRLAIQYGQKRFVAHPNCQQVLASIWYEGLPGFRRRHAIFR</sequence>
<feature type="repeat" description="ANK" evidence="5">
    <location>
        <begin position="150"/>
        <end position="182"/>
    </location>
</feature>
<keyword evidence="7" id="KW-1185">Reference proteome</keyword>
<keyword evidence="2" id="KW-0677">Repeat</keyword>
<dbReference type="Pfam" id="PF08344">
    <property type="entry name" value="TRP_2"/>
    <property type="match status" value="1"/>
</dbReference>
<dbReference type="SMART" id="SM01420">
    <property type="entry name" value="TRP_2"/>
    <property type="match status" value="1"/>
</dbReference>
<name>A0A915IYL6_ROMCU</name>
<evidence type="ECO:0000256" key="1">
    <source>
        <dbReference type="ARBA" id="ARBA00022448"/>
    </source>
</evidence>